<feature type="region of interest" description="Disordered" evidence="1">
    <location>
        <begin position="1"/>
        <end position="44"/>
    </location>
</feature>
<sequence length="689" mass="74667">MANAREQDSLERIDLMDNSNDEDDFEDSSSCESSTFSNENSRSRREIGLTDTLLDEGDGDLLLQPTDGEDRLLQWLQALDMQFLGACRSAERLKPLLKSNVSNGVAEDLLLAQLSQHFEPVEVGMLARCFFIPLVSIRVGKIDKQGNRLCPTSHRGNLTLTLLPTSDLLLSFIPDNGNVEMIFTFTSKSQCSTLAVDDIPADSTGRSFLIRTQDGRIFYFWCSEKSKLLGIELLVKMKDLLKRKPSIADLSGICKSRLDCFATHLCPFLVGANNRESSCSSTPSAEPMYTLGDVSGNAQMSATSKFLRPQHGSSQTVKENTLYHGSLSPRTNSFKEGPPKMLLSFRNAGREKIRRAIDSHWSRVDNLTTSATSTMGASCNDSVNDKHVEVAKSCALSPSSILESLGKLAVPPCIGLSIQVPPLVSPLFSPSYCWCPPGILTLPTPAAPPRVPFSSIESPLLPPLSSLLSTSMPASLLTSIPSLYHGNTPSMDFPSFLPDPFLRNPLLRLPLPTSHHVPTFTPLMCDPIVHIPIIDVCSLGQGNLVNASPAISTAIPPLHSKLAKPLIPENDSVMKGVRETVRLLISSSSQVNQQINDFPAVLTNSYEKQNITVAGSQGLYSGTRDIDVNANNIAAMGLVSLSGVSRGDSNAVLCNSCEISGEQEKSGDLGGGFPDHGGMMLDFKEKRID</sequence>
<dbReference type="KEGG" id="qsa:O6P43_020240"/>
<organism evidence="2 3">
    <name type="scientific">Quillaja saponaria</name>
    <name type="common">Soap bark tree</name>
    <dbReference type="NCBI Taxonomy" id="32244"/>
    <lineage>
        <taxon>Eukaryota</taxon>
        <taxon>Viridiplantae</taxon>
        <taxon>Streptophyta</taxon>
        <taxon>Embryophyta</taxon>
        <taxon>Tracheophyta</taxon>
        <taxon>Spermatophyta</taxon>
        <taxon>Magnoliopsida</taxon>
        <taxon>eudicotyledons</taxon>
        <taxon>Gunneridae</taxon>
        <taxon>Pentapetalae</taxon>
        <taxon>rosids</taxon>
        <taxon>fabids</taxon>
        <taxon>Fabales</taxon>
        <taxon>Quillajaceae</taxon>
        <taxon>Quillaja</taxon>
    </lineage>
</organism>
<protein>
    <submittedName>
        <fullName evidence="2">Flocculation protein</fullName>
    </submittedName>
</protein>
<reference evidence="2" key="1">
    <citation type="journal article" date="2023" name="Science">
        <title>Elucidation of the pathway for biosynthesis of saponin adjuvants from the soapbark tree.</title>
        <authorList>
            <person name="Reed J."/>
            <person name="Orme A."/>
            <person name="El-Demerdash A."/>
            <person name="Owen C."/>
            <person name="Martin L.B.B."/>
            <person name="Misra R.C."/>
            <person name="Kikuchi S."/>
            <person name="Rejzek M."/>
            <person name="Martin A.C."/>
            <person name="Harkess A."/>
            <person name="Leebens-Mack J."/>
            <person name="Louveau T."/>
            <person name="Stephenson M.J."/>
            <person name="Osbourn A."/>
        </authorList>
    </citation>
    <scope>NUCLEOTIDE SEQUENCE</scope>
    <source>
        <strain evidence="2">S10</strain>
    </source>
</reference>
<accession>A0AAD7PL75</accession>
<comment type="caution">
    <text evidence="2">The sequence shown here is derived from an EMBL/GenBank/DDBJ whole genome shotgun (WGS) entry which is preliminary data.</text>
</comment>
<dbReference type="EMBL" id="JARAOO010000008">
    <property type="protein sequence ID" value="KAJ7959698.1"/>
    <property type="molecule type" value="Genomic_DNA"/>
</dbReference>
<dbReference type="AlphaFoldDB" id="A0AAD7PL75"/>
<feature type="region of interest" description="Disordered" evidence="1">
    <location>
        <begin position="308"/>
        <end position="339"/>
    </location>
</feature>
<feature type="compositionally biased region" description="Acidic residues" evidence="1">
    <location>
        <begin position="19"/>
        <end position="29"/>
    </location>
</feature>
<name>A0AAD7PL75_QUISA</name>
<evidence type="ECO:0000313" key="3">
    <source>
        <dbReference type="Proteomes" id="UP001163823"/>
    </source>
</evidence>
<dbReference type="PANTHER" id="PTHR36741">
    <property type="entry name" value="OS07G0100500 PROTEIN"/>
    <property type="match status" value="1"/>
</dbReference>
<evidence type="ECO:0000313" key="2">
    <source>
        <dbReference type="EMBL" id="KAJ7959698.1"/>
    </source>
</evidence>
<feature type="compositionally biased region" description="Basic and acidic residues" evidence="1">
    <location>
        <begin position="1"/>
        <end position="15"/>
    </location>
</feature>
<evidence type="ECO:0000256" key="1">
    <source>
        <dbReference type="SAM" id="MobiDB-lite"/>
    </source>
</evidence>
<proteinExistence type="predicted"/>
<feature type="compositionally biased region" description="Low complexity" evidence="1">
    <location>
        <begin position="30"/>
        <end position="40"/>
    </location>
</feature>
<gene>
    <name evidence="2" type="ORF">O6P43_020240</name>
</gene>
<dbReference type="Proteomes" id="UP001163823">
    <property type="component" value="Chromosome 8"/>
</dbReference>
<keyword evidence="3" id="KW-1185">Reference proteome</keyword>
<dbReference type="PANTHER" id="PTHR36741:SF1">
    <property type="entry name" value="OS07G0100500 PROTEIN"/>
    <property type="match status" value="1"/>
</dbReference>